<dbReference type="PANTHER" id="PTHR11061:SF49">
    <property type="entry name" value="23S RRNA (URACIL(1939)-C(5))-METHYLTRANSFERASE RLMD"/>
    <property type="match status" value="1"/>
</dbReference>
<dbReference type="CDD" id="cd02440">
    <property type="entry name" value="AdoMet_MTases"/>
    <property type="match status" value="1"/>
</dbReference>
<dbReference type="Gene3D" id="2.40.50.140">
    <property type="entry name" value="Nucleic acid-binding proteins"/>
    <property type="match status" value="1"/>
</dbReference>
<proteinExistence type="inferred from homology"/>
<gene>
    <name evidence="8" type="ORF">P2G67_08625</name>
</gene>
<dbReference type="SUPFAM" id="SSF50249">
    <property type="entry name" value="Nucleic acid-binding proteins"/>
    <property type="match status" value="1"/>
</dbReference>
<dbReference type="Pfam" id="PF01938">
    <property type="entry name" value="TRAM"/>
    <property type="match status" value="1"/>
</dbReference>
<reference evidence="8 9" key="1">
    <citation type="submission" date="2023-03" db="EMBL/GenBank/DDBJ databases">
        <title>Fodinicurvata sp. CAU 1616 isolated from sea sendiment.</title>
        <authorList>
            <person name="Kim W."/>
        </authorList>
    </citation>
    <scope>NUCLEOTIDE SEQUENCE [LARGE SCALE GENOMIC DNA]</scope>
    <source>
        <strain evidence="8 9">CAU 1616</strain>
    </source>
</reference>
<dbReference type="PROSITE" id="PS50926">
    <property type="entry name" value="TRAM"/>
    <property type="match status" value="1"/>
</dbReference>
<protein>
    <submittedName>
        <fullName evidence="8">Methyltransferase</fullName>
    </submittedName>
</protein>
<feature type="domain" description="TRAM" evidence="7">
    <location>
        <begin position="6"/>
        <end position="64"/>
    </location>
</feature>
<evidence type="ECO:0000256" key="4">
    <source>
        <dbReference type="ARBA" id="ARBA00022691"/>
    </source>
</evidence>
<evidence type="ECO:0000256" key="5">
    <source>
        <dbReference type="ARBA" id="ARBA00023014"/>
    </source>
</evidence>
<dbReference type="InterPro" id="IPR010280">
    <property type="entry name" value="U5_MeTrfase_fam"/>
</dbReference>
<dbReference type="GO" id="GO:0008168">
    <property type="term" value="F:methyltransferase activity"/>
    <property type="evidence" value="ECO:0007669"/>
    <property type="project" value="UniProtKB-KW"/>
</dbReference>
<keyword evidence="1" id="KW-0479">Metal-binding</keyword>
<feature type="binding site" evidence="6">
    <location>
        <position position="267"/>
    </location>
    <ligand>
        <name>S-adenosyl-L-methionine</name>
        <dbReference type="ChEBI" id="CHEBI:59789"/>
    </ligand>
</feature>
<dbReference type="Gene3D" id="3.40.50.150">
    <property type="entry name" value="Vaccinia Virus protein VP39"/>
    <property type="match status" value="1"/>
</dbReference>
<comment type="caution">
    <text evidence="8">The sequence shown here is derived from an EMBL/GenBank/DDBJ whole genome shotgun (WGS) entry which is preliminary data.</text>
</comment>
<keyword evidence="1" id="KW-0004">4Fe-4S</keyword>
<evidence type="ECO:0000256" key="3">
    <source>
        <dbReference type="ARBA" id="ARBA00022679"/>
    </source>
</evidence>
<organism evidence="8 9">
    <name type="scientific">Aquibaculum arenosum</name>
    <dbReference type="NCBI Taxonomy" id="3032591"/>
    <lineage>
        <taxon>Bacteria</taxon>
        <taxon>Pseudomonadati</taxon>
        <taxon>Pseudomonadota</taxon>
        <taxon>Alphaproteobacteria</taxon>
        <taxon>Rhodospirillales</taxon>
        <taxon>Rhodovibrionaceae</taxon>
        <taxon>Aquibaculum</taxon>
    </lineage>
</organism>
<keyword evidence="5" id="KW-0411">Iron-sulfur</keyword>
<keyword evidence="1" id="KW-0408">Iron</keyword>
<dbReference type="InterPro" id="IPR029063">
    <property type="entry name" value="SAM-dependent_MTases_sf"/>
</dbReference>
<dbReference type="InterPro" id="IPR012340">
    <property type="entry name" value="NA-bd_OB-fold"/>
</dbReference>
<dbReference type="PROSITE" id="PS51687">
    <property type="entry name" value="SAM_MT_RNA_M5U"/>
    <property type="match status" value="1"/>
</dbReference>
<keyword evidence="9" id="KW-1185">Reference proteome</keyword>
<comment type="similarity">
    <text evidence="6">Belongs to the class I-like SAM-binding methyltransferase superfamily. RNA M5U methyltransferase family.</text>
</comment>
<evidence type="ECO:0000313" key="9">
    <source>
        <dbReference type="Proteomes" id="UP001215503"/>
    </source>
</evidence>
<feature type="binding site" evidence="6">
    <location>
        <position position="363"/>
    </location>
    <ligand>
        <name>S-adenosyl-L-methionine</name>
        <dbReference type="ChEBI" id="CHEBI:59789"/>
    </ligand>
</feature>
<evidence type="ECO:0000256" key="6">
    <source>
        <dbReference type="PROSITE-ProRule" id="PRU01024"/>
    </source>
</evidence>
<accession>A0ABT5YMB0</accession>
<evidence type="ECO:0000256" key="2">
    <source>
        <dbReference type="ARBA" id="ARBA00022603"/>
    </source>
</evidence>
<evidence type="ECO:0000259" key="7">
    <source>
        <dbReference type="PROSITE" id="PS50926"/>
    </source>
</evidence>
<dbReference type="EMBL" id="JARHUD010000004">
    <property type="protein sequence ID" value="MDF2096037.1"/>
    <property type="molecule type" value="Genomic_DNA"/>
</dbReference>
<name>A0ABT5YMB0_9PROT</name>
<feature type="binding site" evidence="6">
    <location>
        <position position="295"/>
    </location>
    <ligand>
        <name>S-adenosyl-L-methionine</name>
        <dbReference type="ChEBI" id="CHEBI:59789"/>
    </ligand>
</feature>
<feature type="active site" description="Nucleophile" evidence="6">
    <location>
        <position position="389"/>
    </location>
</feature>
<dbReference type="Proteomes" id="UP001215503">
    <property type="component" value="Unassembled WGS sequence"/>
</dbReference>
<dbReference type="SUPFAM" id="SSF53335">
    <property type="entry name" value="S-adenosyl-L-methionine-dependent methyltransferases"/>
    <property type="match status" value="1"/>
</dbReference>
<sequence length="432" mass="46179">MRRRARKGGGRQVELTVTAIGSRGDGIAFVDEKPVFIPLTLPGDRLRVRLEAEKGGGFRAEPLDLLEEGPNRSDPPCPHFGVCGGCQLQHLDESAYRDWKAARMPEALERQGVTAGELREPIYISAGSRRRATFALRRHAGGLDLGFHRRQSGAVVDLQTCLLLTPELFALAAPLRAALEPLLPPGMRGDVILLQAENGFDLLLITPEPPDLAAREALSAFAAEQQVVRVSWAADGKMAPEPIVERSAPLLTFGQTAVSPPPGGFVQPSQAGEAALVAAVLEALPKDAKRVADLFAGCGSFTFPLAQHATVTAVEGDAAALAALWTAARRAGLAGPVMVEQRDLVRQPLHAEELAAVDAVVFDPPQQGAREQAQELAGSPVPRVIAVSCNPVSFARDARSLVEGGYRLDWVQPVDQFPWAAHLELVASFSRT</sequence>
<dbReference type="PANTHER" id="PTHR11061">
    <property type="entry name" value="RNA M5U METHYLTRANSFERASE"/>
    <property type="match status" value="1"/>
</dbReference>
<dbReference type="Gene3D" id="2.40.50.1070">
    <property type="match status" value="1"/>
</dbReference>
<evidence type="ECO:0000313" key="8">
    <source>
        <dbReference type="EMBL" id="MDF2096037.1"/>
    </source>
</evidence>
<keyword evidence="3 6" id="KW-0808">Transferase</keyword>
<dbReference type="RefSeq" id="WP_275822050.1">
    <property type="nucleotide sequence ID" value="NZ_JARHUD010000004.1"/>
</dbReference>
<dbReference type="GO" id="GO:0032259">
    <property type="term" value="P:methylation"/>
    <property type="evidence" value="ECO:0007669"/>
    <property type="project" value="UniProtKB-KW"/>
</dbReference>
<feature type="binding site" evidence="6">
    <location>
        <position position="315"/>
    </location>
    <ligand>
        <name>S-adenosyl-L-methionine</name>
        <dbReference type="ChEBI" id="CHEBI:59789"/>
    </ligand>
</feature>
<keyword evidence="2 6" id="KW-0489">Methyltransferase</keyword>
<dbReference type="InterPro" id="IPR002792">
    <property type="entry name" value="TRAM_dom"/>
</dbReference>
<evidence type="ECO:0000256" key="1">
    <source>
        <dbReference type="ARBA" id="ARBA00022485"/>
    </source>
</evidence>
<keyword evidence="4 6" id="KW-0949">S-adenosyl-L-methionine</keyword>